<dbReference type="RefSeq" id="XP_058334615.1">
    <property type="nucleotide sequence ID" value="XM_058471474.1"/>
</dbReference>
<name>A0A9W9TZC0_9EURO</name>
<evidence type="ECO:0008006" key="3">
    <source>
        <dbReference type="Google" id="ProtNLM"/>
    </source>
</evidence>
<gene>
    <name evidence="1" type="ORF">N7468_002177</name>
</gene>
<keyword evidence="2" id="KW-1185">Reference proteome</keyword>
<evidence type="ECO:0000313" key="2">
    <source>
        <dbReference type="Proteomes" id="UP001150941"/>
    </source>
</evidence>
<evidence type="ECO:0000313" key="1">
    <source>
        <dbReference type="EMBL" id="KAJ5247194.1"/>
    </source>
</evidence>
<comment type="caution">
    <text evidence="1">The sequence shown here is derived from an EMBL/GenBank/DDBJ whole genome shotgun (WGS) entry which is preliminary data.</text>
</comment>
<reference evidence="1" key="2">
    <citation type="journal article" date="2023" name="IMA Fungus">
        <title>Comparative genomic study of the Penicillium genus elucidates a diverse pangenome and 15 lateral gene transfer events.</title>
        <authorList>
            <person name="Petersen C."/>
            <person name="Sorensen T."/>
            <person name="Nielsen M.R."/>
            <person name="Sondergaard T.E."/>
            <person name="Sorensen J.L."/>
            <person name="Fitzpatrick D.A."/>
            <person name="Frisvad J.C."/>
            <person name="Nielsen K.L."/>
        </authorList>
    </citation>
    <scope>NUCLEOTIDE SEQUENCE</scope>
    <source>
        <strain evidence="1">IBT 19713</strain>
    </source>
</reference>
<dbReference type="Proteomes" id="UP001150941">
    <property type="component" value="Unassembled WGS sequence"/>
</dbReference>
<dbReference type="GeneID" id="83198777"/>
<accession>A0A9W9TZC0</accession>
<dbReference type="EMBL" id="JAPQKS010000002">
    <property type="protein sequence ID" value="KAJ5247194.1"/>
    <property type="molecule type" value="Genomic_DNA"/>
</dbReference>
<reference evidence="1" key="1">
    <citation type="submission" date="2022-11" db="EMBL/GenBank/DDBJ databases">
        <authorList>
            <person name="Petersen C."/>
        </authorList>
    </citation>
    <scope>NUCLEOTIDE SEQUENCE</scope>
    <source>
        <strain evidence="1">IBT 19713</strain>
    </source>
</reference>
<sequence>MDHTELWKHRVWIYLPRGDFPLQGYVDLSEEAISHEEQEPFPKDESPYFSPQSLPGVFPGQEKFCSPLSANQTIATSVNSLLISSNLVQLYHDVFEHNLSCWLTESTCPYLLHGSQTNLQVRANTQSYTEQTNAQSTYNRIYRRTVELDKAALAAGVISLTPLQDQAASEALNLAVLAFSAQWAQGSQRARADFASSLRQSNDYRSKTPEFDETLQRQLWETAKAALERTAYLESYRVAYAEVIFALTQRSWDDGSKVNVHELPTSGAVKSRINEIIAQEGPPIYMERAARKIHILESRIDTALGKAKSHYAKANTKSIIELNMRHHGTLRLLHWLVVMVDTVSSSMYERPLVISDEEIQFCPSDQPNECATSEVRRLRENALGIQNFIRDNLSDPAYLPQWPCSFAEASYAVAQAAQVKVLLFRQVSCLQRYIRQGRPRGDIDSLVQTAIKIRSFWQSTYGCFFMQLSENIDSVPQRIQNWYLCIGAHWNLAVLILADLLETIASSELTPERDMQASRLKLSSQFRKTASEELAYLAYVATPDHDPRANPQLSEFHHALDESRVLAEPYAMMLIRGFTKAAMNLLNVLENSVLEVEVDLNRRRLRECTKVLWYLGKKSSMARQIAEVLHGICRSFQEPDGNQTGWSDSWFGHDISVF</sequence>
<organism evidence="1 2">
    <name type="scientific">Penicillium chermesinum</name>
    <dbReference type="NCBI Taxonomy" id="63820"/>
    <lineage>
        <taxon>Eukaryota</taxon>
        <taxon>Fungi</taxon>
        <taxon>Dikarya</taxon>
        <taxon>Ascomycota</taxon>
        <taxon>Pezizomycotina</taxon>
        <taxon>Eurotiomycetes</taxon>
        <taxon>Eurotiomycetidae</taxon>
        <taxon>Eurotiales</taxon>
        <taxon>Aspergillaceae</taxon>
        <taxon>Penicillium</taxon>
    </lineage>
</organism>
<protein>
    <recommendedName>
        <fullName evidence="3">C6 transcription factor</fullName>
    </recommendedName>
</protein>
<dbReference type="AlphaFoldDB" id="A0A9W9TZC0"/>
<proteinExistence type="predicted"/>
<dbReference type="OrthoDB" id="5958943at2759"/>